<reference evidence="1" key="1">
    <citation type="journal article" date="2024" name="J. Gen. Virol.">
        <title>Novel phages of Pseudomonas syringae unveil numerous potential auxiliary metabolic genes.</title>
        <authorList>
            <person name="Feltin C."/>
            <person name="Garneau J.R."/>
            <person name="Morris C.E."/>
            <person name="Berard A."/>
            <person name="Torres-Barcelo C."/>
        </authorList>
    </citation>
    <scope>NUCLEOTIDE SEQUENCE</scope>
</reference>
<accession>A0AAU6W300</accession>
<organism evidence="1">
    <name type="scientific">Pseudomonas phage Lepni01</name>
    <dbReference type="NCBI Taxonomy" id="3138536"/>
    <lineage>
        <taxon>Viruses</taxon>
    </lineage>
</organism>
<name>A0AAU6W300_9VIRU</name>
<dbReference type="EMBL" id="PP179331">
    <property type="protein sequence ID" value="XAI71045.1"/>
    <property type="molecule type" value="Genomic_DNA"/>
</dbReference>
<gene>
    <name evidence="1" type="ORF">Lepni01_00045</name>
</gene>
<sequence length="151" mass="16453">MLNLKEFVMWGLLVLAGLGLTYAKGHSDATDTLTLKHQSEQLAYARQLEVERDTTQRALAEVSKNWQAYNATSKASADRTIADLRSNGIRLSVALSDATVKCVTADGRSLTDGRAELREDVSQFLIGEAQRADAQVKGLQETIKTLQGGTQ</sequence>
<evidence type="ECO:0000313" key="1">
    <source>
        <dbReference type="EMBL" id="XAI71045.1"/>
    </source>
</evidence>
<proteinExistence type="predicted"/>
<dbReference type="PIRSF" id="PIRSF004485">
    <property type="entry name" value="T7_18-5_prd"/>
    <property type="match status" value="1"/>
</dbReference>
<dbReference type="InterPro" id="IPR016417">
    <property type="entry name" value="I-spanin_T7likevirus"/>
</dbReference>
<protein>
    <submittedName>
        <fullName evidence="1">Lambda Rz-like lysis protein</fullName>
    </submittedName>
</protein>